<evidence type="ECO:0000313" key="2">
    <source>
        <dbReference type="Proteomes" id="UP001163115"/>
    </source>
</evidence>
<reference evidence="1" key="1">
    <citation type="submission" date="2022-11" db="EMBL/GenBank/DDBJ databases">
        <title>Lacrimispora xylanolytica sy1, complete genome.</title>
        <authorList>
            <person name="Choi S."/>
        </authorList>
    </citation>
    <scope>NUCLEOTIDE SEQUENCE</scope>
    <source>
        <strain evidence="1">Sy1</strain>
    </source>
</reference>
<keyword evidence="2" id="KW-1185">Reference proteome</keyword>
<dbReference type="EMBL" id="CP113524">
    <property type="protein sequence ID" value="WAJ24144.1"/>
    <property type="molecule type" value="Genomic_DNA"/>
</dbReference>
<evidence type="ECO:0000313" key="1">
    <source>
        <dbReference type="EMBL" id="WAJ24144.1"/>
    </source>
</evidence>
<dbReference type="Proteomes" id="UP001163115">
    <property type="component" value="Chromosome"/>
</dbReference>
<gene>
    <name evidence="1" type="ORF">OW255_01050</name>
</gene>
<sequence>MSNLCFTGGQLICSGVVTADAVAPGSSLLLLTGTVYSPSGIPLSGAAVEILSYHPDNPDEVVRLGLSFTLSDGTYALSLPRIPGRQYELRAFSSI</sequence>
<accession>A0ABY7ABR9</accession>
<name>A0ABY7ABR9_9FIRM</name>
<protein>
    <submittedName>
        <fullName evidence="1">Carboxypeptidase regulatory-like domain-containing protein</fullName>
    </submittedName>
</protein>
<dbReference type="RefSeq" id="WP_024837752.1">
    <property type="nucleotide sequence ID" value="NZ_CP113524.1"/>
</dbReference>
<organism evidence="1 2">
    <name type="scientific">Lacrimispora xylanolytica</name>
    <dbReference type="NCBI Taxonomy" id="29375"/>
    <lineage>
        <taxon>Bacteria</taxon>
        <taxon>Bacillati</taxon>
        <taxon>Bacillota</taxon>
        <taxon>Clostridia</taxon>
        <taxon>Lachnospirales</taxon>
        <taxon>Lachnospiraceae</taxon>
        <taxon>Lacrimispora</taxon>
    </lineage>
</organism>
<proteinExistence type="predicted"/>